<keyword evidence="2" id="KW-1185">Reference proteome</keyword>
<evidence type="ECO:0000313" key="1">
    <source>
        <dbReference type="EMBL" id="MFC4747037.1"/>
    </source>
</evidence>
<dbReference type="InterPro" id="IPR025935">
    <property type="entry name" value="AbiH"/>
</dbReference>
<proteinExistence type="predicted"/>
<dbReference type="RefSeq" id="WP_213255713.1">
    <property type="nucleotide sequence ID" value="NZ_JAGYWA010000002.1"/>
</dbReference>
<protein>
    <submittedName>
        <fullName evidence="1">AbiH family protein</fullName>
    </submittedName>
</protein>
<evidence type="ECO:0000313" key="2">
    <source>
        <dbReference type="Proteomes" id="UP001595935"/>
    </source>
</evidence>
<dbReference type="Pfam" id="PF14253">
    <property type="entry name" value="AbiH"/>
    <property type="match status" value="1"/>
</dbReference>
<accession>A0ABV9PCP3</accession>
<sequence length="434" mass="50944">MNRIILIGNGFDLAHNIKTSYNHFIDDYWEKVMQKLRNEVNGNITTYLNVFETEEIRIDNVPGGPYKAGDWVKGNSFNDLVEILEQKNLTLIFKNKFLEILTRRKKEREWVDIENEYYDLLKDSFKNEKCTYAIEELNKDLRQIKDLLELYLRDVEDEFVANFGNETNDIKLKKSIGQKIYSTLKLRDFTETSINKKAEIEFQKIHKDLKALKDDLVTLSELDEKNQKIISKIGVNATVTDIRKLLLSDSAINYFELIPDETLFLSFNYTSTEELYLNQNQFDSLNFNKNTAISTIHIHGTTNQYDGNQVIFGFGDEIDEDYKSIENLNNNIYLENIKSIKYLETENYKKLLEFLNTGEYQIFTFGHSCGISDRTLLNTLFEHKNCSSIKPFYYRKENGNDNYSDIVRNISRNFNSKAIMRDKVVNKNYCETLS</sequence>
<dbReference type="EMBL" id="JBHSGV010000002">
    <property type="protein sequence ID" value="MFC4747037.1"/>
    <property type="molecule type" value="Genomic_DNA"/>
</dbReference>
<gene>
    <name evidence="1" type="ORF">ACFO5S_06255</name>
</gene>
<dbReference type="Proteomes" id="UP001595935">
    <property type="component" value="Unassembled WGS sequence"/>
</dbReference>
<organism evidence="1 2">
    <name type="scientific">Flavobacterium branchiicola</name>
    <dbReference type="NCBI Taxonomy" id="1114875"/>
    <lineage>
        <taxon>Bacteria</taxon>
        <taxon>Pseudomonadati</taxon>
        <taxon>Bacteroidota</taxon>
        <taxon>Flavobacteriia</taxon>
        <taxon>Flavobacteriales</taxon>
        <taxon>Flavobacteriaceae</taxon>
        <taxon>Flavobacterium</taxon>
    </lineage>
</organism>
<reference evidence="2" key="1">
    <citation type="journal article" date="2019" name="Int. J. Syst. Evol. Microbiol.">
        <title>The Global Catalogue of Microorganisms (GCM) 10K type strain sequencing project: providing services to taxonomists for standard genome sequencing and annotation.</title>
        <authorList>
            <consortium name="The Broad Institute Genomics Platform"/>
            <consortium name="The Broad Institute Genome Sequencing Center for Infectious Disease"/>
            <person name="Wu L."/>
            <person name="Ma J."/>
        </authorList>
    </citation>
    <scope>NUCLEOTIDE SEQUENCE [LARGE SCALE GENOMIC DNA]</scope>
    <source>
        <strain evidence="2">WYCCWR 13023</strain>
    </source>
</reference>
<name>A0ABV9PCP3_9FLAO</name>
<comment type="caution">
    <text evidence="1">The sequence shown here is derived from an EMBL/GenBank/DDBJ whole genome shotgun (WGS) entry which is preliminary data.</text>
</comment>